<gene>
    <name evidence="1" type="ordered locus">Bphyt_2693</name>
</gene>
<evidence type="ECO:0000313" key="1">
    <source>
        <dbReference type="EMBL" id="ACD17088.1"/>
    </source>
</evidence>
<evidence type="ECO:0008006" key="3">
    <source>
        <dbReference type="Google" id="ProtNLM"/>
    </source>
</evidence>
<sequence>MLELFQQIESSGESVIVTDCGKPVLEVRPYRGMERNALEVLRGTPLRYDNPTTSITEDAWEVTQ</sequence>
<dbReference type="HOGENOM" id="CLU_163140_4_2_4"/>
<organism evidence="1 2">
    <name type="scientific">Paraburkholderia phytofirmans (strain DSM 17436 / LMG 22146 / PsJN)</name>
    <name type="common">Burkholderia phytofirmans</name>
    <dbReference type="NCBI Taxonomy" id="398527"/>
    <lineage>
        <taxon>Bacteria</taxon>
        <taxon>Pseudomonadati</taxon>
        <taxon>Pseudomonadota</taxon>
        <taxon>Betaproteobacteria</taxon>
        <taxon>Burkholderiales</taxon>
        <taxon>Burkholderiaceae</taxon>
        <taxon>Paraburkholderia</taxon>
    </lineage>
</organism>
<proteinExistence type="predicted"/>
<protein>
    <recommendedName>
        <fullName evidence="3">Prevent-host-death family protein</fullName>
    </recommendedName>
</protein>
<dbReference type="eggNOG" id="COG4118">
    <property type="taxonomic scope" value="Bacteria"/>
</dbReference>
<dbReference type="EMBL" id="CP001052">
    <property type="protein sequence ID" value="ACD17088.1"/>
    <property type="molecule type" value="Genomic_DNA"/>
</dbReference>
<dbReference type="RefSeq" id="WP_012433679.1">
    <property type="nucleotide sequence ID" value="NC_010681.1"/>
</dbReference>
<accession>B2SY09</accession>
<evidence type="ECO:0000313" key="2">
    <source>
        <dbReference type="Proteomes" id="UP000001739"/>
    </source>
</evidence>
<dbReference type="Proteomes" id="UP000001739">
    <property type="component" value="Chromosome 1"/>
</dbReference>
<dbReference type="AlphaFoldDB" id="B2SY09"/>
<dbReference type="KEGG" id="bpy:Bphyt_2693"/>
<dbReference type="STRING" id="398527.Bphyt_2693"/>
<reference evidence="1 2" key="1">
    <citation type="journal article" date="2011" name="J. Bacteriol.">
        <title>Complete genome sequence of the plant growth-promoting endophyte Burkholderia phytofirmans strain PsJN.</title>
        <authorList>
            <person name="Weilharter A."/>
            <person name="Mitter B."/>
            <person name="Shin M.V."/>
            <person name="Chain P.S."/>
            <person name="Nowak J."/>
            <person name="Sessitsch A."/>
        </authorList>
    </citation>
    <scope>NUCLEOTIDE SEQUENCE [LARGE SCALE GENOMIC DNA]</scope>
    <source>
        <strain evidence="2">DSM 17436 / LMG 22146 / PsJN</strain>
    </source>
</reference>
<name>B2SY09_PARPJ</name>